<gene>
    <name evidence="1" type="ORF">H8E23_13645</name>
</gene>
<sequence length="63" mass="7322">MNVADKICEKAKNLPEPIAREVLEFIERVSKLHDAASEGMKKAQESVMNRIWDNEEDDVWNHL</sequence>
<comment type="caution">
    <text evidence="1">The sequence shown here is derived from an EMBL/GenBank/DDBJ whole genome shotgun (WGS) entry which is preliminary data.</text>
</comment>
<name>A0A8J6NPL6_9BACT</name>
<dbReference type="Proteomes" id="UP000603434">
    <property type="component" value="Unassembled WGS sequence"/>
</dbReference>
<reference evidence="1 2" key="1">
    <citation type="submission" date="2020-08" db="EMBL/GenBank/DDBJ databases">
        <title>Bridging the membrane lipid divide: bacteria of the FCB group superphylum have the potential to synthesize archaeal ether lipids.</title>
        <authorList>
            <person name="Villanueva L."/>
            <person name="Von Meijenfeldt F.A.B."/>
            <person name="Westbye A.B."/>
            <person name="Yadav S."/>
            <person name="Hopmans E.C."/>
            <person name="Dutilh B.E."/>
            <person name="Sinninghe Damste J.S."/>
        </authorList>
    </citation>
    <scope>NUCLEOTIDE SEQUENCE [LARGE SCALE GENOMIC DNA]</scope>
    <source>
        <strain evidence="1">NIOZ-UU30</strain>
    </source>
</reference>
<organism evidence="1 2">
    <name type="scientific">Candidatus Desulfatibia profunda</name>
    <dbReference type="NCBI Taxonomy" id="2841695"/>
    <lineage>
        <taxon>Bacteria</taxon>
        <taxon>Pseudomonadati</taxon>
        <taxon>Thermodesulfobacteriota</taxon>
        <taxon>Desulfobacteria</taxon>
        <taxon>Desulfobacterales</taxon>
        <taxon>Desulfobacterales incertae sedis</taxon>
        <taxon>Candidatus Desulfatibia</taxon>
    </lineage>
</organism>
<evidence type="ECO:0008006" key="3">
    <source>
        <dbReference type="Google" id="ProtNLM"/>
    </source>
</evidence>
<proteinExistence type="predicted"/>
<protein>
    <recommendedName>
        <fullName evidence="3">DUF2281 domain-containing protein</fullName>
    </recommendedName>
</protein>
<accession>A0A8J6NPL6</accession>
<dbReference type="AlphaFoldDB" id="A0A8J6NPL6"/>
<evidence type="ECO:0000313" key="1">
    <source>
        <dbReference type="EMBL" id="MBC8362429.1"/>
    </source>
</evidence>
<evidence type="ECO:0000313" key="2">
    <source>
        <dbReference type="Proteomes" id="UP000603434"/>
    </source>
</evidence>
<dbReference type="EMBL" id="JACNJH010000190">
    <property type="protein sequence ID" value="MBC8362429.1"/>
    <property type="molecule type" value="Genomic_DNA"/>
</dbReference>